<reference evidence="7 8" key="1">
    <citation type="submission" date="2019-07" db="EMBL/GenBank/DDBJ databases">
        <title>Tepidimonas taiwanensis I1-1 draft genome.</title>
        <authorList>
            <person name="Da Costa M.S."/>
            <person name="Froufe H.J.C."/>
            <person name="Egas C."/>
            <person name="Albuquerque L."/>
        </authorList>
    </citation>
    <scope>NUCLEOTIDE SEQUENCE [LARGE SCALE GENOMIC DNA]</scope>
    <source>
        <strain evidence="7 8">I1-1</strain>
    </source>
</reference>
<comment type="subcellular location">
    <subcellularLocation>
        <location evidence="1">Periplasm</location>
    </subcellularLocation>
</comment>
<dbReference type="GO" id="GO:0042626">
    <property type="term" value="F:ATPase-coupled transmembrane transporter activity"/>
    <property type="evidence" value="ECO:0007669"/>
    <property type="project" value="InterPro"/>
</dbReference>
<evidence type="ECO:0000256" key="4">
    <source>
        <dbReference type="ARBA" id="ARBA00022729"/>
    </source>
</evidence>
<comment type="caution">
    <text evidence="7">The sequence shown here is derived from an EMBL/GenBank/DDBJ whole genome shotgun (WGS) entry which is preliminary data.</text>
</comment>
<feature type="chain" id="PRO_5021951205" evidence="5">
    <location>
        <begin position="30"/>
        <end position="330"/>
    </location>
</feature>
<name>A0A554XCM8_9BURK</name>
<accession>A0A554XCM8</accession>
<dbReference type="EMBL" id="VJOM01000003">
    <property type="protein sequence ID" value="TSE33588.1"/>
    <property type="molecule type" value="Genomic_DNA"/>
</dbReference>
<evidence type="ECO:0000256" key="2">
    <source>
        <dbReference type="ARBA" id="ARBA00010742"/>
    </source>
</evidence>
<dbReference type="Pfam" id="PF09084">
    <property type="entry name" value="NMT1"/>
    <property type="match status" value="1"/>
</dbReference>
<keyword evidence="8" id="KW-1185">Reference proteome</keyword>
<dbReference type="RefSeq" id="WP_043700460.1">
    <property type="nucleotide sequence ID" value="NZ_LOQE01000032.1"/>
</dbReference>
<comment type="similarity">
    <text evidence="2">Belongs to the bacterial solute-binding protein SsuA/TauA family.</text>
</comment>
<dbReference type="AlphaFoldDB" id="A0A554XCM8"/>
<feature type="domain" description="SsuA/THI5-like" evidence="6">
    <location>
        <begin position="42"/>
        <end position="248"/>
    </location>
</feature>
<dbReference type="InterPro" id="IPR010067">
    <property type="entry name" value="ABC_SsuA_sub-bd"/>
</dbReference>
<dbReference type="InterPro" id="IPR015168">
    <property type="entry name" value="SsuA/THI5"/>
</dbReference>
<evidence type="ECO:0000259" key="6">
    <source>
        <dbReference type="Pfam" id="PF09084"/>
    </source>
</evidence>
<evidence type="ECO:0000313" key="8">
    <source>
        <dbReference type="Proteomes" id="UP000317763"/>
    </source>
</evidence>
<evidence type="ECO:0000313" key="7">
    <source>
        <dbReference type="EMBL" id="TSE33588.1"/>
    </source>
</evidence>
<proteinExistence type="inferred from homology"/>
<dbReference type="STRING" id="307486.GCA_000807215_01169"/>
<keyword evidence="4 5" id="KW-0732">Signal</keyword>
<evidence type="ECO:0000256" key="1">
    <source>
        <dbReference type="ARBA" id="ARBA00004418"/>
    </source>
</evidence>
<dbReference type="PANTHER" id="PTHR30024:SF47">
    <property type="entry name" value="TAURINE-BINDING PERIPLASMIC PROTEIN"/>
    <property type="match status" value="1"/>
</dbReference>
<gene>
    <name evidence="7" type="primary">ssuA</name>
    <name evidence="7" type="ORF">Ttaiw_00514</name>
</gene>
<dbReference type="CDD" id="cd13563">
    <property type="entry name" value="PBP2_SsuA_like_6"/>
    <property type="match status" value="1"/>
</dbReference>
<dbReference type="Proteomes" id="UP000317763">
    <property type="component" value="Unassembled WGS sequence"/>
</dbReference>
<sequence length="330" mass="35671">MSLLNRFSRRLMAVAVMAGTLAVSLPVAAQVRVGVSDWPGWVAWYIAEKKGFFKKHGADVKLVWFANYTDSISALSAGQLDANSQTWSDTMAPLAKGIALKAILVNDNSAGNDALMVGPGIRSFADLKGKKIALEEYSVSHFLLTLALAKNSMTLKDVQVVNLSAGDAAAAFMAGRVDAAVVWNPWVNTIQTSGKGKPLFTSADVPGMIPDLLVAQEKSLKAKRKDFLGMIRAWYDVERFIRDNPDEATRIMAKVVGMDPKDYKVFLPGTKFFDQPANLKAFGPASDPTSLLGVAPTISKFLLDNKLMEGKVDYARGIDASLVREVAGVK</sequence>
<dbReference type="GO" id="GO:0016020">
    <property type="term" value="C:membrane"/>
    <property type="evidence" value="ECO:0007669"/>
    <property type="project" value="InterPro"/>
</dbReference>
<feature type="signal peptide" evidence="5">
    <location>
        <begin position="1"/>
        <end position="29"/>
    </location>
</feature>
<evidence type="ECO:0000256" key="5">
    <source>
        <dbReference type="SAM" id="SignalP"/>
    </source>
</evidence>
<keyword evidence="3" id="KW-0813">Transport</keyword>
<organism evidence="7 8">
    <name type="scientific">Tepidimonas taiwanensis</name>
    <dbReference type="NCBI Taxonomy" id="307486"/>
    <lineage>
        <taxon>Bacteria</taxon>
        <taxon>Pseudomonadati</taxon>
        <taxon>Pseudomonadota</taxon>
        <taxon>Betaproteobacteria</taxon>
        <taxon>Burkholderiales</taxon>
        <taxon>Tepidimonas</taxon>
    </lineage>
</organism>
<dbReference type="Gene3D" id="3.40.190.10">
    <property type="entry name" value="Periplasmic binding protein-like II"/>
    <property type="match status" value="2"/>
</dbReference>
<dbReference type="SUPFAM" id="SSF53850">
    <property type="entry name" value="Periplasmic binding protein-like II"/>
    <property type="match status" value="1"/>
</dbReference>
<dbReference type="PANTHER" id="PTHR30024">
    <property type="entry name" value="ALIPHATIC SULFONATES-BINDING PROTEIN-RELATED"/>
    <property type="match status" value="1"/>
</dbReference>
<protein>
    <submittedName>
        <fullName evidence="7">Putative aliphatic sulfonates-binding protein</fullName>
    </submittedName>
</protein>
<dbReference type="OrthoDB" id="9815602at2"/>
<evidence type="ECO:0000256" key="3">
    <source>
        <dbReference type="ARBA" id="ARBA00022448"/>
    </source>
</evidence>
<dbReference type="GO" id="GO:0042597">
    <property type="term" value="C:periplasmic space"/>
    <property type="evidence" value="ECO:0007669"/>
    <property type="project" value="UniProtKB-SubCell"/>
</dbReference>
<dbReference type="NCBIfam" id="TIGR01728">
    <property type="entry name" value="SsuA_fam"/>
    <property type="match status" value="1"/>
</dbReference>